<evidence type="ECO:0000313" key="5">
    <source>
        <dbReference type="Proteomes" id="UP000265619"/>
    </source>
</evidence>
<dbReference type="InterPro" id="IPR050879">
    <property type="entry name" value="Acyltransferase_3"/>
</dbReference>
<organism evidence="4 5">
    <name type="scientific">Acidovorax cavernicola</name>
    <dbReference type="NCBI Taxonomy" id="1675792"/>
    <lineage>
        <taxon>Bacteria</taxon>
        <taxon>Pseudomonadati</taxon>
        <taxon>Pseudomonadota</taxon>
        <taxon>Betaproteobacteria</taxon>
        <taxon>Burkholderiales</taxon>
        <taxon>Comamonadaceae</taxon>
        <taxon>Acidovorax</taxon>
    </lineage>
</organism>
<keyword evidence="4" id="KW-0012">Acyltransferase</keyword>
<keyword evidence="5" id="KW-1185">Reference proteome</keyword>
<protein>
    <submittedName>
        <fullName evidence="4">Acyltransferase</fullName>
    </submittedName>
</protein>
<dbReference type="Pfam" id="PF01757">
    <property type="entry name" value="Acyl_transf_3"/>
    <property type="match status" value="1"/>
</dbReference>
<accession>A0A9X8D233</accession>
<keyword evidence="4" id="KW-0808">Transferase</keyword>
<feature type="transmembrane region" description="Helical" evidence="1">
    <location>
        <begin position="74"/>
        <end position="93"/>
    </location>
</feature>
<evidence type="ECO:0000256" key="1">
    <source>
        <dbReference type="SAM" id="Phobius"/>
    </source>
</evidence>
<keyword evidence="1" id="KW-0812">Transmembrane</keyword>
<comment type="caution">
    <text evidence="4">The sequence shown here is derived from an EMBL/GenBank/DDBJ whole genome shotgun (WGS) entry which is preliminary data.</text>
</comment>
<keyword evidence="1" id="KW-1133">Transmembrane helix</keyword>
<feature type="transmembrane region" description="Helical" evidence="1">
    <location>
        <begin position="163"/>
        <end position="185"/>
    </location>
</feature>
<feature type="domain" description="Acyltransferase 3" evidence="2">
    <location>
        <begin position="7"/>
        <end position="331"/>
    </location>
</feature>
<dbReference type="PANTHER" id="PTHR23028">
    <property type="entry name" value="ACETYLTRANSFERASE"/>
    <property type="match status" value="1"/>
</dbReference>
<dbReference type="PANTHER" id="PTHR23028:SF53">
    <property type="entry name" value="ACYL_TRANSF_3 DOMAIN-CONTAINING PROTEIN"/>
    <property type="match status" value="1"/>
</dbReference>
<dbReference type="Proteomes" id="UP000265619">
    <property type="component" value="Unassembled WGS sequence"/>
</dbReference>
<proteinExistence type="predicted"/>
<feature type="domain" description="SGNH" evidence="3">
    <location>
        <begin position="404"/>
        <end position="639"/>
    </location>
</feature>
<dbReference type="OrthoDB" id="9814807at2"/>
<dbReference type="RefSeq" id="WP_119556246.1">
    <property type="nucleotide sequence ID" value="NZ_QXMN01000030.1"/>
</dbReference>
<dbReference type="EMBL" id="QXMN01000030">
    <property type="protein sequence ID" value="RIX76623.1"/>
    <property type="molecule type" value="Genomic_DNA"/>
</dbReference>
<feature type="transmembrane region" description="Helical" evidence="1">
    <location>
        <begin position="312"/>
        <end position="333"/>
    </location>
</feature>
<dbReference type="AlphaFoldDB" id="A0A9X8D233"/>
<dbReference type="Pfam" id="PF19040">
    <property type="entry name" value="SGNH"/>
    <property type="match status" value="1"/>
</dbReference>
<sequence length="656" mass="72312">MHPKYRADIDGLRAVAVASVVIYHAFPKLLPGGFIGVDIFFVISGFLITTIIMQSHAAGDFSYRDFYARRIRRIFPALMLVLAGVLAFGWYVLLNKEFVELGKQALGGVGFVANFVFWSEAGYFDTAAETKPLLHLWSLGIEEQFYIFWPLLLGLAWRRRWPIVRVLWVLAVVSFLINVTTIHPFRTAAFYSPASRFWELMVGGILACMRLKPAAPSVWRSHVQSVLGVGLIVLGLVMIRSDKAFPGWWALLPTLGAVSCIAAGPTGVLNKYFLSNRAMVWIGLISYPLYLWHWPLLVYARIVKGVGLEPSVGTRLAMVVSSVLLAWLTYRFIERFTRARLGVGMLRTLVGTGAFVAVAGVAVMNGLPARHNSELLQKVTDATVDGDYYSGFSSENFGPYAVNRVGNGARKVLLIGDSHVIEYGPRAEELARTAPERMATTYFFTYGACPAIPNVFAEQNPGCGPARDQWMAMARDPQIDTVVIGSCWNCYFTGDFPLDYVYRENGASLSLTRGDRAGIEPSLKALQAWVTELVKQKKKVYLLLDNALGDDFEPRRMIAGSRLHTLTVVGNSPTAPAPADQVKLNQRLLQIAAASGAEAIDVLGALCKDGQCPRTMPDGAPAYKDHGHLRPAFTRQFATYLDKVFLEEGVQPAAAN</sequence>
<feature type="transmembrane region" description="Helical" evidence="1">
    <location>
        <begin position="105"/>
        <end position="124"/>
    </location>
</feature>
<dbReference type="GO" id="GO:0016747">
    <property type="term" value="F:acyltransferase activity, transferring groups other than amino-acyl groups"/>
    <property type="evidence" value="ECO:0007669"/>
    <property type="project" value="InterPro"/>
</dbReference>
<gene>
    <name evidence="4" type="ORF">D3H34_21295</name>
</gene>
<feature type="transmembrane region" description="Helical" evidence="1">
    <location>
        <begin position="278"/>
        <end position="300"/>
    </location>
</feature>
<feature type="transmembrane region" description="Helical" evidence="1">
    <location>
        <begin position="32"/>
        <end position="53"/>
    </location>
</feature>
<name>A0A9X8D233_9BURK</name>
<keyword evidence="1" id="KW-0472">Membrane</keyword>
<dbReference type="InterPro" id="IPR043968">
    <property type="entry name" value="SGNH"/>
</dbReference>
<evidence type="ECO:0000313" key="4">
    <source>
        <dbReference type="EMBL" id="RIX76623.1"/>
    </source>
</evidence>
<dbReference type="InterPro" id="IPR002656">
    <property type="entry name" value="Acyl_transf_3_dom"/>
</dbReference>
<feature type="transmembrane region" description="Helical" evidence="1">
    <location>
        <begin position="136"/>
        <end position="157"/>
    </location>
</feature>
<evidence type="ECO:0000259" key="3">
    <source>
        <dbReference type="Pfam" id="PF19040"/>
    </source>
</evidence>
<feature type="transmembrane region" description="Helical" evidence="1">
    <location>
        <begin position="246"/>
        <end position="266"/>
    </location>
</feature>
<dbReference type="GO" id="GO:0009103">
    <property type="term" value="P:lipopolysaccharide biosynthetic process"/>
    <property type="evidence" value="ECO:0007669"/>
    <property type="project" value="TreeGrafter"/>
</dbReference>
<evidence type="ECO:0000259" key="2">
    <source>
        <dbReference type="Pfam" id="PF01757"/>
    </source>
</evidence>
<reference evidence="4 5" key="1">
    <citation type="submission" date="2018-09" db="EMBL/GenBank/DDBJ databases">
        <title>Acidovorax cavernicola nov. sp. isolated from Gruta de las Maravillas (Aracena, Spain).</title>
        <authorList>
            <person name="Jurado V."/>
            <person name="Gutierrez-Patricio S."/>
            <person name="Gonzalez-Pimentel J.L."/>
            <person name="Miller A.Z."/>
            <person name="Laiz L."/>
            <person name="Saiz-Jimenez C."/>
        </authorList>
    </citation>
    <scope>NUCLEOTIDE SEQUENCE [LARGE SCALE GENOMIC DNA]</scope>
    <source>
        <strain evidence="4 5">1011MAR4D40.2</strain>
    </source>
</reference>
<feature type="transmembrane region" description="Helical" evidence="1">
    <location>
        <begin position="345"/>
        <end position="367"/>
    </location>
</feature>
<dbReference type="GO" id="GO:0016020">
    <property type="term" value="C:membrane"/>
    <property type="evidence" value="ECO:0007669"/>
    <property type="project" value="TreeGrafter"/>
</dbReference>